<evidence type="ECO:0000256" key="1">
    <source>
        <dbReference type="ARBA" id="ARBA00010277"/>
    </source>
</evidence>
<name>A0A3N4YRW9_9MICO</name>
<feature type="binding site" evidence="7">
    <location>
        <position position="80"/>
    </location>
    <ligand>
        <name>[4Fe-4S] cluster</name>
        <dbReference type="ChEBI" id="CHEBI:49883"/>
        <label>1</label>
    </ligand>
</feature>
<comment type="subcellular location">
    <subcellularLocation>
        <location evidence="7">Cell membrane</location>
        <topology evidence="7">Peripheral membrane protein</topology>
    </subcellularLocation>
</comment>
<keyword evidence="4 7" id="KW-1278">Translocase</keyword>
<dbReference type="OrthoDB" id="9808559at2"/>
<dbReference type="GO" id="GO:0048038">
    <property type="term" value="F:quinone binding"/>
    <property type="evidence" value="ECO:0007669"/>
    <property type="project" value="UniProtKB-KW"/>
</dbReference>
<feature type="binding site" evidence="7">
    <location>
        <position position="74"/>
    </location>
    <ligand>
        <name>[4Fe-4S] cluster</name>
        <dbReference type="ChEBI" id="CHEBI:49883"/>
        <label>1</label>
    </ligand>
</feature>
<evidence type="ECO:0000256" key="4">
    <source>
        <dbReference type="ARBA" id="ARBA00022967"/>
    </source>
</evidence>
<comment type="function">
    <text evidence="7">NDH-1 shuttles electrons from NADH, via FMN and iron-sulfur (Fe-S) centers, to quinones in the respiratory chain. The immediate electron acceptor for the enzyme in this species is believed to be ubiquinone. Couples the redox reaction to proton translocation (for every two electrons transferred, four hydrogen ions are translocated across the cytoplasmic membrane), and thus conserves the redox energy in a proton gradient.</text>
</comment>
<evidence type="ECO:0000256" key="3">
    <source>
        <dbReference type="ARBA" id="ARBA00022723"/>
    </source>
</evidence>
<feature type="binding site" evidence="7">
    <location>
        <position position="140"/>
    </location>
    <ligand>
        <name>[4Fe-4S] cluster</name>
        <dbReference type="ChEBI" id="CHEBI:49883"/>
        <label>2</label>
    </ligand>
</feature>
<comment type="subunit">
    <text evidence="7">NDH-1 is composed of 14 different subunits. Subunits NuoA, H, J, K, L, M, N constitute the membrane sector of the complex.</text>
</comment>
<dbReference type="GO" id="GO:0005506">
    <property type="term" value="F:iron ion binding"/>
    <property type="evidence" value="ECO:0007669"/>
    <property type="project" value="UniProtKB-UniRule"/>
</dbReference>
<feature type="compositionally biased region" description="Low complexity" evidence="8">
    <location>
        <begin position="249"/>
        <end position="286"/>
    </location>
</feature>
<gene>
    <name evidence="7" type="primary">nuoI</name>
    <name evidence="10" type="ORF">EDD34_3636</name>
</gene>
<feature type="binding site" evidence="7">
    <location>
        <position position="77"/>
    </location>
    <ligand>
        <name>[4Fe-4S] cluster</name>
        <dbReference type="ChEBI" id="CHEBI:49883"/>
        <label>1</label>
    </ligand>
</feature>
<keyword evidence="7" id="KW-0472">Membrane</keyword>
<keyword evidence="7" id="KW-0520">NAD</keyword>
<dbReference type="PANTHER" id="PTHR10849">
    <property type="entry name" value="NADH DEHYDROGENASE UBIQUINONE IRON-SULFUR PROTEIN 8, MITOCHONDRIAL"/>
    <property type="match status" value="1"/>
</dbReference>
<dbReference type="SUPFAM" id="SSF54862">
    <property type="entry name" value="4Fe-4S ferredoxins"/>
    <property type="match status" value="1"/>
</dbReference>
<dbReference type="NCBIfam" id="TIGR01971">
    <property type="entry name" value="NuoI"/>
    <property type="match status" value="1"/>
</dbReference>
<keyword evidence="3 7" id="KW-0479">Metal-binding</keyword>
<sequence length="298" mass="31508">MTDDRHDETGYQPLRPQAKGLGEFLAPVAGFGVTFASMFKPTVTEEYPRKKVAPQGRYHGRHQLNRYADGLEKCIGCELCAWACPADAIYVEGASNADLPENADAAPGTLDADSSAGARISPGERYGRVYQINYLRCIFCGLCIEACPTRALTMSNDYELAGNSREGMIYEKQDLLAPLSEGMLAAPHPMAEGTTDTDYYRGDVLGATQAQVDWVREHRPDDETLAGAEAVATGTRPGPASRQHELRPDAGPGEAEKAAGAAAVGAVRAPAGADANVPAVRGSEPGTPEPGGTGRGTR</sequence>
<evidence type="ECO:0000256" key="5">
    <source>
        <dbReference type="ARBA" id="ARBA00023004"/>
    </source>
</evidence>
<feature type="domain" description="4Fe-4S ferredoxin-type" evidence="9">
    <location>
        <begin position="128"/>
        <end position="157"/>
    </location>
</feature>
<evidence type="ECO:0000256" key="6">
    <source>
        <dbReference type="ARBA" id="ARBA00023014"/>
    </source>
</evidence>
<accession>A0A3N4YRW9</accession>
<comment type="cofactor">
    <cofactor evidence="7">
        <name>[4Fe-4S] cluster</name>
        <dbReference type="ChEBI" id="CHEBI:49883"/>
    </cofactor>
    <text evidence="7">Binds 2 [4Fe-4S] clusters per subunit.</text>
</comment>
<comment type="caution">
    <text evidence="10">The sequence shown here is derived from an EMBL/GenBank/DDBJ whole genome shotgun (WGS) entry which is preliminary data.</text>
</comment>
<dbReference type="PROSITE" id="PS00198">
    <property type="entry name" value="4FE4S_FER_1"/>
    <property type="match status" value="2"/>
</dbReference>
<dbReference type="PROSITE" id="PS51379">
    <property type="entry name" value="4FE4S_FER_2"/>
    <property type="match status" value="2"/>
</dbReference>
<dbReference type="Proteomes" id="UP000280501">
    <property type="component" value="Unassembled WGS sequence"/>
</dbReference>
<dbReference type="GO" id="GO:0009060">
    <property type="term" value="P:aerobic respiration"/>
    <property type="evidence" value="ECO:0007669"/>
    <property type="project" value="TreeGrafter"/>
</dbReference>
<feature type="binding site" evidence="7">
    <location>
        <position position="147"/>
    </location>
    <ligand>
        <name>[4Fe-4S] cluster</name>
        <dbReference type="ChEBI" id="CHEBI:49883"/>
        <label>1</label>
    </ligand>
</feature>
<dbReference type="HAMAP" id="MF_01351">
    <property type="entry name" value="NDH1_NuoI"/>
    <property type="match status" value="1"/>
</dbReference>
<dbReference type="InterPro" id="IPR017900">
    <property type="entry name" value="4Fe4S_Fe_S_CS"/>
</dbReference>
<dbReference type="EC" id="7.1.1.-" evidence="7"/>
<dbReference type="RefSeq" id="WP_123815805.1">
    <property type="nucleotide sequence ID" value="NZ_RKQZ01000001.1"/>
</dbReference>
<proteinExistence type="inferred from homology"/>
<dbReference type="Gene3D" id="3.30.70.3270">
    <property type="match status" value="1"/>
</dbReference>
<keyword evidence="2 7" id="KW-0004">4Fe-4S</keyword>
<keyword evidence="7" id="KW-0830">Ubiquinone</keyword>
<keyword evidence="6 7" id="KW-0411">Iron-sulfur</keyword>
<keyword evidence="7" id="KW-1003">Cell membrane</keyword>
<reference evidence="10 11" key="1">
    <citation type="submission" date="2018-11" db="EMBL/GenBank/DDBJ databases">
        <title>Sequencing the genomes of 1000 actinobacteria strains.</title>
        <authorList>
            <person name="Klenk H.-P."/>
        </authorList>
    </citation>
    <scope>NUCLEOTIDE SEQUENCE [LARGE SCALE GENOMIC DNA]</scope>
    <source>
        <strain evidence="10 11">DSM 15700</strain>
    </source>
</reference>
<dbReference type="InterPro" id="IPR010226">
    <property type="entry name" value="NADH_quinone_OxRdtase_chainI"/>
</dbReference>
<feature type="binding site" evidence="7">
    <location>
        <position position="143"/>
    </location>
    <ligand>
        <name>[4Fe-4S] cluster</name>
        <dbReference type="ChEBI" id="CHEBI:49883"/>
        <label>2</label>
    </ligand>
</feature>
<dbReference type="Pfam" id="PF12838">
    <property type="entry name" value="Fer4_7"/>
    <property type="match status" value="1"/>
</dbReference>
<comment type="similarity">
    <text evidence="1 7">Belongs to the complex I 23 kDa subunit family.</text>
</comment>
<dbReference type="AlphaFoldDB" id="A0A3N4YRW9"/>
<keyword evidence="5 7" id="KW-0408">Iron</keyword>
<feature type="binding site" evidence="7">
    <location>
        <position position="137"/>
    </location>
    <ligand>
        <name>[4Fe-4S] cluster</name>
        <dbReference type="ChEBI" id="CHEBI:49883"/>
        <label>2</label>
    </ligand>
</feature>
<dbReference type="GO" id="GO:0005886">
    <property type="term" value="C:plasma membrane"/>
    <property type="evidence" value="ECO:0007669"/>
    <property type="project" value="UniProtKB-SubCell"/>
</dbReference>
<organism evidence="10 11">
    <name type="scientific">Myceligenerans xiligouense</name>
    <dbReference type="NCBI Taxonomy" id="253184"/>
    <lineage>
        <taxon>Bacteria</taxon>
        <taxon>Bacillati</taxon>
        <taxon>Actinomycetota</taxon>
        <taxon>Actinomycetes</taxon>
        <taxon>Micrococcales</taxon>
        <taxon>Promicromonosporaceae</taxon>
        <taxon>Myceligenerans</taxon>
    </lineage>
</organism>
<evidence type="ECO:0000259" key="9">
    <source>
        <dbReference type="PROSITE" id="PS51379"/>
    </source>
</evidence>
<feature type="region of interest" description="Disordered" evidence="8">
    <location>
        <begin position="227"/>
        <end position="298"/>
    </location>
</feature>
<dbReference type="NCBIfam" id="NF004537">
    <property type="entry name" value="PRK05888.1-3"/>
    <property type="match status" value="1"/>
</dbReference>
<evidence type="ECO:0000313" key="10">
    <source>
        <dbReference type="EMBL" id="RPF22957.1"/>
    </source>
</evidence>
<evidence type="ECO:0000313" key="11">
    <source>
        <dbReference type="Proteomes" id="UP000280501"/>
    </source>
</evidence>
<dbReference type="InterPro" id="IPR017896">
    <property type="entry name" value="4Fe4S_Fe-S-bd"/>
</dbReference>
<dbReference type="GO" id="GO:0050136">
    <property type="term" value="F:NADH dehydrogenase (quinone) (non-electrogenic) activity"/>
    <property type="evidence" value="ECO:0007669"/>
    <property type="project" value="UniProtKB-UniRule"/>
</dbReference>
<comment type="catalytic activity">
    <reaction evidence="7">
        <text>a quinone + NADH + 5 H(+)(in) = a quinol + NAD(+) + 4 H(+)(out)</text>
        <dbReference type="Rhea" id="RHEA:57888"/>
        <dbReference type="ChEBI" id="CHEBI:15378"/>
        <dbReference type="ChEBI" id="CHEBI:24646"/>
        <dbReference type="ChEBI" id="CHEBI:57540"/>
        <dbReference type="ChEBI" id="CHEBI:57945"/>
        <dbReference type="ChEBI" id="CHEBI:132124"/>
    </reaction>
</comment>
<evidence type="ECO:0000256" key="8">
    <source>
        <dbReference type="SAM" id="MobiDB-lite"/>
    </source>
</evidence>
<keyword evidence="7" id="KW-0874">Quinone</keyword>
<feature type="binding site" evidence="7">
    <location>
        <position position="84"/>
    </location>
    <ligand>
        <name>[4Fe-4S] cluster</name>
        <dbReference type="ChEBI" id="CHEBI:49883"/>
        <label>2</label>
    </ligand>
</feature>
<dbReference type="PANTHER" id="PTHR10849:SF20">
    <property type="entry name" value="NADH DEHYDROGENASE [UBIQUINONE] IRON-SULFUR PROTEIN 8, MITOCHONDRIAL"/>
    <property type="match status" value="1"/>
</dbReference>
<keyword evidence="11" id="KW-1185">Reference proteome</keyword>
<protein>
    <recommendedName>
        <fullName evidence="7">NADH-quinone oxidoreductase subunit I</fullName>
        <ecNumber evidence="7">7.1.1.-</ecNumber>
    </recommendedName>
    <alternativeName>
        <fullName evidence="7">NADH dehydrogenase I subunit I</fullName>
    </alternativeName>
    <alternativeName>
        <fullName evidence="7">NDH-1 subunit I</fullName>
    </alternativeName>
</protein>
<feature type="compositionally biased region" description="Gly residues" evidence="8">
    <location>
        <begin position="289"/>
        <end position="298"/>
    </location>
</feature>
<feature type="domain" description="4Fe-4S ferredoxin-type" evidence="9">
    <location>
        <begin position="64"/>
        <end position="94"/>
    </location>
</feature>
<evidence type="ECO:0000256" key="2">
    <source>
        <dbReference type="ARBA" id="ARBA00022485"/>
    </source>
</evidence>
<dbReference type="GO" id="GO:0051539">
    <property type="term" value="F:4 iron, 4 sulfur cluster binding"/>
    <property type="evidence" value="ECO:0007669"/>
    <property type="project" value="UniProtKB-KW"/>
</dbReference>
<dbReference type="EMBL" id="RKQZ01000001">
    <property type="protein sequence ID" value="RPF22957.1"/>
    <property type="molecule type" value="Genomic_DNA"/>
</dbReference>
<evidence type="ECO:0000256" key="7">
    <source>
        <dbReference type="HAMAP-Rule" id="MF_01351"/>
    </source>
</evidence>